<dbReference type="CDD" id="cd00118">
    <property type="entry name" value="LysM"/>
    <property type="match status" value="1"/>
</dbReference>
<organism evidence="5 6">
    <name type="scientific">Loktanella salsilacus</name>
    <dbReference type="NCBI Taxonomy" id="195913"/>
    <lineage>
        <taxon>Bacteria</taxon>
        <taxon>Pseudomonadati</taxon>
        <taxon>Pseudomonadota</taxon>
        <taxon>Alphaproteobacteria</taxon>
        <taxon>Rhodobacterales</taxon>
        <taxon>Roseobacteraceae</taxon>
        <taxon>Loktanella</taxon>
    </lineage>
</organism>
<dbReference type="InterPro" id="IPR052196">
    <property type="entry name" value="Bact_Kbp"/>
</dbReference>
<evidence type="ECO:0000313" key="5">
    <source>
        <dbReference type="EMBL" id="SFL06793.1"/>
    </source>
</evidence>
<dbReference type="STRING" id="195913.SAMN04488004_10759"/>
<evidence type="ECO:0000256" key="2">
    <source>
        <dbReference type="ARBA" id="ARBA00022490"/>
    </source>
</evidence>
<dbReference type="Pfam" id="PF01476">
    <property type="entry name" value="LysM"/>
    <property type="match status" value="1"/>
</dbReference>
<reference evidence="5 6" key="1">
    <citation type="submission" date="2016-10" db="EMBL/GenBank/DDBJ databases">
        <authorList>
            <person name="de Groot N.N."/>
        </authorList>
    </citation>
    <scope>NUCLEOTIDE SEQUENCE [LARGE SCALE GENOMIC DNA]</scope>
    <source>
        <strain evidence="5 6">DSM 16199</strain>
    </source>
</reference>
<dbReference type="NCBIfam" id="NF008399">
    <property type="entry name" value="PRK11198.1"/>
    <property type="match status" value="1"/>
</dbReference>
<dbReference type="PANTHER" id="PTHR34700:SF8">
    <property type="entry name" value="POTASSIUM BINDING PROTEIN KBP"/>
    <property type="match status" value="1"/>
</dbReference>
<evidence type="ECO:0000259" key="4">
    <source>
        <dbReference type="PROSITE" id="PS51782"/>
    </source>
</evidence>
<accession>A0A1I4ENL0</accession>
<dbReference type="Gene3D" id="3.10.350.10">
    <property type="entry name" value="LysM domain"/>
    <property type="match status" value="1"/>
</dbReference>
<dbReference type="InterPro" id="IPR036779">
    <property type="entry name" value="LysM_dom_sf"/>
</dbReference>
<evidence type="ECO:0000313" key="6">
    <source>
        <dbReference type="Proteomes" id="UP000199550"/>
    </source>
</evidence>
<dbReference type="GO" id="GO:0005737">
    <property type="term" value="C:cytoplasm"/>
    <property type="evidence" value="ECO:0007669"/>
    <property type="project" value="UniProtKB-SubCell"/>
</dbReference>
<dbReference type="OrthoDB" id="370541at2"/>
<evidence type="ECO:0000256" key="1">
    <source>
        <dbReference type="ARBA" id="ARBA00004496"/>
    </source>
</evidence>
<dbReference type="EMBL" id="FOTF01000007">
    <property type="protein sequence ID" value="SFL06793.1"/>
    <property type="molecule type" value="Genomic_DNA"/>
</dbReference>
<dbReference type="PROSITE" id="PS51782">
    <property type="entry name" value="LYSM"/>
    <property type="match status" value="1"/>
</dbReference>
<dbReference type="PANTHER" id="PTHR34700">
    <property type="entry name" value="POTASSIUM BINDING PROTEIN KBP"/>
    <property type="match status" value="1"/>
</dbReference>
<keyword evidence="2" id="KW-0963">Cytoplasm</keyword>
<evidence type="ECO:0000256" key="3">
    <source>
        <dbReference type="ARBA" id="ARBA00072219"/>
    </source>
</evidence>
<gene>
    <name evidence="5" type="ORF">SAMN04488004_10759</name>
</gene>
<dbReference type="SUPFAM" id="SSF54106">
    <property type="entry name" value="LysM domain"/>
    <property type="match status" value="1"/>
</dbReference>
<keyword evidence="6" id="KW-1185">Reference proteome</keyword>
<dbReference type="FunFam" id="3.10.350.10:FF:000001">
    <property type="entry name" value="Peptidoglycan-binding protein LysM"/>
    <property type="match status" value="1"/>
</dbReference>
<proteinExistence type="predicted"/>
<dbReference type="GeneID" id="97890363"/>
<comment type="subcellular location">
    <subcellularLocation>
        <location evidence="1">Cytoplasm</location>
    </subcellularLocation>
</comment>
<dbReference type="Proteomes" id="UP000199550">
    <property type="component" value="Unassembled WGS sequence"/>
</dbReference>
<protein>
    <recommendedName>
        <fullName evidence="3">Potassium binding protein Kbp</fullName>
    </recommendedName>
</protein>
<name>A0A1I4ENL0_9RHOB</name>
<dbReference type="RefSeq" id="WP_090187927.1">
    <property type="nucleotide sequence ID" value="NZ_CAXIDI010000004.1"/>
</dbReference>
<dbReference type="AlphaFoldDB" id="A0A1I4ENL0"/>
<dbReference type="InterPro" id="IPR018392">
    <property type="entry name" value="LysM"/>
</dbReference>
<sequence length="146" mass="15481">MGLWNFVKNAGKKLTGHGDEGPSAEALNKEVTDLGLDAKDVDIKVDGDKVTVTSKGKALTQEAKEKLILAVGNVDGVAAVEDAVEAEDAAEPVFYTVKKGDTLSAIAQETMGKASAYHAIFEANKPMLSHPDKIYPGQMLRIPQDA</sequence>
<feature type="domain" description="LysM" evidence="4">
    <location>
        <begin position="93"/>
        <end position="142"/>
    </location>
</feature>
<dbReference type="SMART" id="SM00257">
    <property type="entry name" value="LysM"/>
    <property type="match status" value="1"/>
</dbReference>